<feature type="domain" description="Protein FecR C-terminal" evidence="3">
    <location>
        <begin position="265"/>
        <end position="330"/>
    </location>
</feature>
<evidence type="ECO:0000313" key="5">
    <source>
        <dbReference type="Proteomes" id="UP000240608"/>
    </source>
</evidence>
<evidence type="ECO:0000259" key="2">
    <source>
        <dbReference type="Pfam" id="PF04773"/>
    </source>
</evidence>
<name>A0A2T4DPR4_9BACT</name>
<evidence type="ECO:0000259" key="3">
    <source>
        <dbReference type="Pfam" id="PF16344"/>
    </source>
</evidence>
<feature type="domain" description="FecR protein" evidence="2">
    <location>
        <begin position="128"/>
        <end position="220"/>
    </location>
</feature>
<organism evidence="4 5">
    <name type="scientific">Marivirga lumbricoides</name>
    <dbReference type="NCBI Taxonomy" id="1046115"/>
    <lineage>
        <taxon>Bacteria</taxon>
        <taxon>Pseudomonadati</taxon>
        <taxon>Bacteroidota</taxon>
        <taxon>Cytophagia</taxon>
        <taxon>Cytophagales</taxon>
        <taxon>Marivirgaceae</taxon>
        <taxon>Marivirga</taxon>
    </lineage>
</organism>
<protein>
    <recommendedName>
        <fullName evidence="6">FecR protein domain-containing protein</fullName>
    </recommendedName>
</protein>
<comment type="caution">
    <text evidence="4">The sequence shown here is derived from an EMBL/GenBank/DDBJ whole genome shotgun (WGS) entry which is preliminary data.</text>
</comment>
<dbReference type="Proteomes" id="UP000240608">
    <property type="component" value="Unassembled WGS sequence"/>
</dbReference>
<dbReference type="AlphaFoldDB" id="A0A2T4DPR4"/>
<evidence type="ECO:0008006" key="6">
    <source>
        <dbReference type="Google" id="ProtNLM"/>
    </source>
</evidence>
<gene>
    <name evidence="4" type="ORF">C9994_10150</name>
</gene>
<keyword evidence="1" id="KW-0472">Membrane</keyword>
<dbReference type="PANTHER" id="PTHR30273">
    <property type="entry name" value="PERIPLASMIC SIGNAL SENSOR AND SIGMA FACTOR ACTIVATOR FECR-RELATED"/>
    <property type="match status" value="1"/>
</dbReference>
<keyword evidence="1" id="KW-0812">Transmembrane</keyword>
<dbReference type="Pfam" id="PF04773">
    <property type="entry name" value="FecR"/>
    <property type="match status" value="1"/>
</dbReference>
<reference evidence="4 5" key="1">
    <citation type="submission" date="2018-03" db="EMBL/GenBank/DDBJ databases">
        <title>Cross-interface Injection: A General Nanoliter Liquid Handling Method Applied to Single Cells Genome Amplification Automated Nanoliter Liquid Handling Applied to Single Cell Multiple Displacement Amplification.</title>
        <authorList>
            <person name="Yun J."/>
            <person name="Xu P."/>
            <person name="Xu J."/>
            <person name="Dai X."/>
            <person name="Wang Y."/>
            <person name="Zheng X."/>
            <person name="Cao C."/>
            <person name="Yi Q."/>
            <person name="Zhu Y."/>
            <person name="Wang L."/>
            <person name="Dong Z."/>
            <person name="Huang Y."/>
            <person name="Huang L."/>
            <person name="Du W."/>
        </authorList>
    </citation>
    <scope>NUCLEOTIDE SEQUENCE [LARGE SCALE GENOMIC DNA]</scope>
    <source>
        <strain evidence="4 5">Z-D1-2</strain>
    </source>
</reference>
<sequence length="338" mass="38356">MENPENNIDDALLAKYLDGSTSSQENEHIELWLAKSLENKKLFDQFKEIWFQSEAAKYNTDLDFNEKAAFKSVLSLIEEKDSSAQESIAKSRSLLPSWFIRIAAILVIGIGIYFVYNNLQSSKSEVLVSAIKESTEITLPDSSVVNLNIQSKLVYNNDFKHNRNLSLSGEAFFEVEKKENLPFIIQAGKLEVKVVGTSFYIIARENDNFIEVGVKSGIVEVKEKASGELITLKKGESLTYNKNSQSFQQSESFSNNQLFWKTGVLEFDNQPLNQVFLALEKAYEKEIIYQETEVKNCIFTGRFKKATLKEIIDQLQISFNIEASMGEKVVIRGKGCEE</sequence>
<evidence type="ECO:0000256" key="1">
    <source>
        <dbReference type="SAM" id="Phobius"/>
    </source>
</evidence>
<dbReference type="InterPro" id="IPR032508">
    <property type="entry name" value="FecR_C"/>
</dbReference>
<dbReference type="PIRSF" id="PIRSF018266">
    <property type="entry name" value="FecR"/>
    <property type="match status" value="1"/>
</dbReference>
<dbReference type="GO" id="GO:0016989">
    <property type="term" value="F:sigma factor antagonist activity"/>
    <property type="evidence" value="ECO:0007669"/>
    <property type="project" value="TreeGrafter"/>
</dbReference>
<dbReference type="EMBL" id="PYVU01000085">
    <property type="protein sequence ID" value="PTB95803.1"/>
    <property type="molecule type" value="Genomic_DNA"/>
</dbReference>
<dbReference type="PANTHER" id="PTHR30273:SF2">
    <property type="entry name" value="PROTEIN FECR"/>
    <property type="match status" value="1"/>
</dbReference>
<feature type="transmembrane region" description="Helical" evidence="1">
    <location>
        <begin position="98"/>
        <end position="116"/>
    </location>
</feature>
<keyword evidence="1" id="KW-1133">Transmembrane helix</keyword>
<proteinExistence type="predicted"/>
<dbReference type="Gene3D" id="2.60.120.1440">
    <property type="match status" value="1"/>
</dbReference>
<accession>A0A2T4DPR4</accession>
<dbReference type="Pfam" id="PF16344">
    <property type="entry name" value="FecR_C"/>
    <property type="match status" value="1"/>
</dbReference>
<dbReference type="Gene3D" id="3.55.50.30">
    <property type="match status" value="1"/>
</dbReference>
<evidence type="ECO:0000313" key="4">
    <source>
        <dbReference type="EMBL" id="PTB95803.1"/>
    </source>
</evidence>
<dbReference type="InterPro" id="IPR006860">
    <property type="entry name" value="FecR"/>
</dbReference>
<dbReference type="InterPro" id="IPR012373">
    <property type="entry name" value="Ferrdict_sens_TM"/>
</dbReference>